<accession>A0A5B7IDX6</accession>
<dbReference type="Proteomes" id="UP000324222">
    <property type="component" value="Unassembled WGS sequence"/>
</dbReference>
<evidence type="ECO:0000313" key="2">
    <source>
        <dbReference type="EMBL" id="MPC79747.1"/>
    </source>
</evidence>
<organism evidence="2 3">
    <name type="scientific">Portunus trituberculatus</name>
    <name type="common">Swimming crab</name>
    <name type="synonym">Neptunus trituberculatus</name>
    <dbReference type="NCBI Taxonomy" id="210409"/>
    <lineage>
        <taxon>Eukaryota</taxon>
        <taxon>Metazoa</taxon>
        <taxon>Ecdysozoa</taxon>
        <taxon>Arthropoda</taxon>
        <taxon>Crustacea</taxon>
        <taxon>Multicrustacea</taxon>
        <taxon>Malacostraca</taxon>
        <taxon>Eumalacostraca</taxon>
        <taxon>Eucarida</taxon>
        <taxon>Decapoda</taxon>
        <taxon>Pleocyemata</taxon>
        <taxon>Brachyura</taxon>
        <taxon>Eubrachyura</taxon>
        <taxon>Portunoidea</taxon>
        <taxon>Portunidae</taxon>
        <taxon>Portuninae</taxon>
        <taxon>Portunus</taxon>
    </lineage>
</organism>
<protein>
    <submittedName>
        <fullName evidence="2">Uncharacterized protein</fullName>
    </submittedName>
</protein>
<dbReference type="EMBL" id="VSRR010051985">
    <property type="protein sequence ID" value="MPC79747.1"/>
    <property type="molecule type" value="Genomic_DNA"/>
</dbReference>
<proteinExistence type="predicted"/>
<evidence type="ECO:0000313" key="3">
    <source>
        <dbReference type="Proteomes" id="UP000324222"/>
    </source>
</evidence>
<feature type="region of interest" description="Disordered" evidence="1">
    <location>
        <begin position="1"/>
        <end position="65"/>
    </location>
</feature>
<dbReference type="AlphaFoldDB" id="A0A5B7IDX6"/>
<comment type="caution">
    <text evidence="2">The sequence shown here is derived from an EMBL/GenBank/DDBJ whole genome shotgun (WGS) entry which is preliminary data.</text>
</comment>
<evidence type="ECO:0000256" key="1">
    <source>
        <dbReference type="SAM" id="MobiDB-lite"/>
    </source>
</evidence>
<sequence length="65" mass="7250">MRDDQIIIKAPQVNLNSESDFPEPDGERRWSGTNYSDEGSGMRESRSSAARSPGHRENDSDLLPS</sequence>
<reference evidence="2 3" key="1">
    <citation type="submission" date="2019-05" db="EMBL/GenBank/DDBJ databases">
        <title>Another draft genome of Portunus trituberculatus and its Hox gene families provides insights of decapod evolution.</title>
        <authorList>
            <person name="Jeong J.-H."/>
            <person name="Song I."/>
            <person name="Kim S."/>
            <person name="Choi T."/>
            <person name="Kim D."/>
            <person name="Ryu S."/>
            <person name="Kim W."/>
        </authorList>
    </citation>
    <scope>NUCLEOTIDE SEQUENCE [LARGE SCALE GENOMIC DNA]</scope>
    <source>
        <tissue evidence="2">Muscle</tissue>
    </source>
</reference>
<gene>
    <name evidence="2" type="ORF">E2C01_074291</name>
</gene>
<keyword evidence="3" id="KW-1185">Reference proteome</keyword>
<name>A0A5B7IDX6_PORTR</name>